<dbReference type="HOGENOM" id="CLU_1934499_0_0_11"/>
<accession>A0A076NMQ1</accession>
<feature type="coiled-coil region" evidence="1">
    <location>
        <begin position="46"/>
        <end position="80"/>
    </location>
</feature>
<gene>
    <name evidence="4" type="ORF">CIMIT_05795</name>
    <name evidence="5" type="ORF">SAMEA4535761_01223</name>
</gene>
<evidence type="ECO:0000313" key="7">
    <source>
        <dbReference type="Proteomes" id="UP000215374"/>
    </source>
</evidence>
<evidence type="ECO:0000313" key="4">
    <source>
        <dbReference type="EMBL" id="AIJ33471.1"/>
    </source>
</evidence>
<reference evidence="4 6" key="1">
    <citation type="submission" date="2014-08" db="EMBL/GenBank/DDBJ databases">
        <title>Complete genome sequence of Corynebacterium imitans DSM 44264, isolated from a five-month-old boy with suspected pharyngeal diphtheria.</title>
        <authorList>
            <person name="Mollmann S."/>
            <person name="Albersmeier A."/>
            <person name="Ruckert C."/>
            <person name="Tauch A."/>
        </authorList>
    </citation>
    <scope>NUCLEOTIDE SEQUENCE [LARGE SCALE GENOMIC DNA]</scope>
    <source>
        <strain evidence="4 6">DSM 44264</strain>
    </source>
</reference>
<dbReference type="eggNOG" id="ENOG5031JAT">
    <property type="taxonomic scope" value="Bacteria"/>
</dbReference>
<keyword evidence="3" id="KW-0812">Transmembrane</keyword>
<keyword evidence="6" id="KW-1185">Reference proteome</keyword>
<organism evidence="4 6">
    <name type="scientific">Corynebacterium imitans</name>
    <dbReference type="NCBI Taxonomy" id="156978"/>
    <lineage>
        <taxon>Bacteria</taxon>
        <taxon>Bacillati</taxon>
        <taxon>Actinomycetota</taxon>
        <taxon>Actinomycetes</taxon>
        <taxon>Mycobacteriales</taxon>
        <taxon>Corynebacteriaceae</taxon>
        <taxon>Corynebacterium</taxon>
    </lineage>
</organism>
<sequence length="130" mass="14410">MSTEILVGLISLIGGIIVAAIGWLGRRDETTTTASETLINGQSARIDKLETRLDSVEFALRETREELQAIQSHAGDLRDALRRALVWISEALEHFRSPESIAPPDEPDVEAWRKLIESPPRARNPPTNST</sequence>
<feature type="transmembrane region" description="Helical" evidence="3">
    <location>
        <begin position="6"/>
        <end position="25"/>
    </location>
</feature>
<dbReference type="EMBL" id="LT906467">
    <property type="protein sequence ID" value="SNV70922.1"/>
    <property type="molecule type" value="Genomic_DNA"/>
</dbReference>
<feature type="region of interest" description="Disordered" evidence="2">
    <location>
        <begin position="97"/>
        <end position="130"/>
    </location>
</feature>
<keyword evidence="3" id="KW-1133">Transmembrane helix</keyword>
<name>A0A076NMQ1_9CORY</name>
<evidence type="ECO:0000313" key="5">
    <source>
        <dbReference type="EMBL" id="SNV70922.1"/>
    </source>
</evidence>
<dbReference type="RefSeq" id="WP_038590343.1">
    <property type="nucleotide sequence ID" value="NZ_CP009211.1"/>
</dbReference>
<dbReference type="Proteomes" id="UP000215374">
    <property type="component" value="Chromosome 1"/>
</dbReference>
<proteinExistence type="predicted"/>
<evidence type="ECO:0000256" key="3">
    <source>
        <dbReference type="SAM" id="Phobius"/>
    </source>
</evidence>
<dbReference type="AlphaFoldDB" id="A0A076NMQ1"/>
<keyword evidence="1" id="KW-0175">Coiled coil</keyword>
<evidence type="ECO:0000313" key="6">
    <source>
        <dbReference type="Proteomes" id="UP000028780"/>
    </source>
</evidence>
<protein>
    <submittedName>
        <fullName evidence="4">Uncharacterized protein</fullName>
    </submittedName>
</protein>
<dbReference type="OrthoDB" id="4428766at2"/>
<dbReference type="Proteomes" id="UP000028780">
    <property type="component" value="Chromosome"/>
</dbReference>
<evidence type="ECO:0000256" key="1">
    <source>
        <dbReference type="SAM" id="Coils"/>
    </source>
</evidence>
<reference evidence="5 7" key="2">
    <citation type="submission" date="2017-06" db="EMBL/GenBank/DDBJ databases">
        <authorList>
            <consortium name="Pathogen Informatics"/>
        </authorList>
    </citation>
    <scope>NUCLEOTIDE SEQUENCE [LARGE SCALE GENOMIC DNA]</scope>
    <source>
        <strain evidence="5 7">NCTC13015</strain>
    </source>
</reference>
<evidence type="ECO:0000256" key="2">
    <source>
        <dbReference type="SAM" id="MobiDB-lite"/>
    </source>
</evidence>
<dbReference type="EMBL" id="CP009211">
    <property type="protein sequence ID" value="AIJ33471.1"/>
    <property type="molecule type" value="Genomic_DNA"/>
</dbReference>
<dbReference type="KEGG" id="cii:CIMIT_05795"/>
<keyword evidence="3" id="KW-0472">Membrane</keyword>